<reference evidence="3 4" key="1">
    <citation type="submission" date="2019-05" db="EMBL/GenBank/DDBJ databases">
        <title>Erythrobacter marisflavi sp. nov., isolated from isolated from water of an estuary environment.</title>
        <authorList>
            <person name="Yoon J.-H."/>
        </authorList>
    </citation>
    <scope>NUCLEOTIDE SEQUENCE [LARGE SCALE GENOMIC DNA]</scope>
    <source>
        <strain evidence="3 4">KEM-5</strain>
    </source>
</reference>
<dbReference type="OrthoDB" id="9809788at2"/>
<feature type="signal peptide" evidence="1">
    <location>
        <begin position="1"/>
        <end position="26"/>
    </location>
</feature>
<dbReference type="AlphaFoldDB" id="A0A5S3PA65"/>
<dbReference type="EMBL" id="VCAO01000001">
    <property type="protein sequence ID" value="TMM50404.1"/>
    <property type="molecule type" value="Genomic_DNA"/>
</dbReference>
<keyword evidence="1" id="KW-0732">Signal</keyword>
<protein>
    <submittedName>
        <fullName evidence="3">Extensin family protein</fullName>
    </submittedName>
</protein>
<feature type="chain" id="PRO_5024276789" evidence="1">
    <location>
        <begin position="27"/>
        <end position="222"/>
    </location>
</feature>
<dbReference type="PROSITE" id="PS51257">
    <property type="entry name" value="PROKAR_LIPOPROTEIN"/>
    <property type="match status" value="1"/>
</dbReference>
<feature type="domain" description="Extensin-like C-terminal" evidence="2">
    <location>
        <begin position="48"/>
        <end position="222"/>
    </location>
</feature>
<keyword evidence="4" id="KW-1185">Reference proteome</keyword>
<evidence type="ECO:0000313" key="3">
    <source>
        <dbReference type="EMBL" id="TMM50404.1"/>
    </source>
</evidence>
<sequence>MRSRLPFLLITPLLLAGCGAIPSARAPDRPQAASARQPAAVSRPEARKCVTQLGQTGSRFAALPDKFYGAGCSTLNSVKLDGVGGDTAQFSVTNLGVVACPLANTFAGWARYGVDRAARQILGSPLARIETMGSYSCRNVAGTGRMSAHSRAEAIDVAGFVLADGRRISVLGNWNASAEEREFLRTIHQSACKRFGTVLGPEYNAAHRDHFHLEYGGGSFCR</sequence>
<gene>
    <name evidence="3" type="ORF">FEV51_04330</name>
</gene>
<name>A0A5S3PA65_9SPHN</name>
<evidence type="ECO:0000313" key="4">
    <source>
        <dbReference type="Proteomes" id="UP000309668"/>
    </source>
</evidence>
<dbReference type="Proteomes" id="UP000309668">
    <property type="component" value="Unassembled WGS sequence"/>
</dbReference>
<accession>A0A5S3PA65</accession>
<organism evidence="3 4">
    <name type="scientific">Qipengyuania marisflavi</name>
    <dbReference type="NCBI Taxonomy" id="2486356"/>
    <lineage>
        <taxon>Bacteria</taxon>
        <taxon>Pseudomonadati</taxon>
        <taxon>Pseudomonadota</taxon>
        <taxon>Alphaproteobacteria</taxon>
        <taxon>Sphingomonadales</taxon>
        <taxon>Erythrobacteraceae</taxon>
        <taxon>Qipengyuania</taxon>
    </lineage>
</organism>
<dbReference type="Pfam" id="PF06904">
    <property type="entry name" value="Extensin-like_C"/>
    <property type="match status" value="1"/>
</dbReference>
<comment type="caution">
    <text evidence="3">The sequence shown here is derived from an EMBL/GenBank/DDBJ whole genome shotgun (WGS) entry which is preliminary data.</text>
</comment>
<evidence type="ECO:0000259" key="2">
    <source>
        <dbReference type="Pfam" id="PF06904"/>
    </source>
</evidence>
<dbReference type="InterPro" id="IPR009683">
    <property type="entry name" value="Extensin-like_C"/>
</dbReference>
<proteinExistence type="predicted"/>
<evidence type="ECO:0000256" key="1">
    <source>
        <dbReference type="SAM" id="SignalP"/>
    </source>
</evidence>